<gene>
    <name evidence="1" type="ORF">NQ176_g4755</name>
</gene>
<evidence type="ECO:0000313" key="2">
    <source>
        <dbReference type="Proteomes" id="UP001143910"/>
    </source>
</evidence>
<protein>
    <submittedName>
        <fullName evidence="1">Uncharacterized protein</fullName>
    </submittedName>
</protein>
<comment type="caution">
    <text evidence="1">The sequence shown here is derived from an EMBL/GenBank/DDBJ whole genome shotgun (WGS) entry which is preliminary data.</text>
</comment>
<reference evidence="1" key="1">
    <citation type="submission" date="2022-08" db="EMBL/GenBank/DDBJ databases">
        <title>Genome Sequence of Lecanicillium fungicola.</title>
        <authorList>
            <person name="Buettner E."/>
        </authorList>
    </citation>
    <scope>NUCLEOTIDE SEQUENCE</scope>
    <source>
        <strain evidence="1">Babe33</strain>
    </source>
</reference>
<keyword evidence="2" id="KW-1185">Reference proteome</keyword>
<accession>A0ACC1NCR6</accession>
<sequence length="538" mass="58368">MASILPLAGKTALVTGGIRGIGRGISLELARRGANVAMVYANASRSETAMQAVEEIVALQSGAKAVSILADLARTENHEKIIQETLRAFDTKIIDIIVHNAAIGIPVPTEQTTEELFDQTMATNVRAPFFLTRASLPYIPEGGRVILISSIAARRFSFGMAQTAYAISKAAVEGMVRGWAVEFGHSKGITVNALSVGFVETEMVQNLSPEKLEAYREENARVTAAAPRAGTPDDIAQIVGFIAGEGSRWVTGSTISANGGKFFAILGLALDQTLRLAGDSKIKTTKERPSSGRRKLIQDAIQGIQRRPRGRPKSVQPSSSNASSATASAITPSNTSLVSTDRWSLCNVTSTHGLALMGCVGDRFKYGLAHEYPTADLLLSLTQLNVLRAMLRNLSCLNLSMEAIKDKNRVSSFNFTGPSESANEQLPPGLVPTALQKSTSHHPWIDPFPFPEFRDALLQNYEFYDDVELCNDFIGLCGPSSSGEVGMIVWGDPGDPSGWEITEKFARKWIWLFSGCQNLLIATNYWRELRGEKKLFKV</sequence>
<dbReference type="EMBL" id="JANJQO010000544">
    <property type="protein sequence ID" value="KAJ2976765.1"/>
    <property type="molecule type" value="Genomic_DNA"/>
</dbReference>
<dbReference type="Proteomes" id="UP001143910">
    <property type="component" value="Unassembled WGS sequence"/>
</dbReference>
<organism evidence="1 2">
    <name type="scientific">Zarea fungicola</name>
    <dbReference type="NCBI Taxonomy" id="93591"/>
    <lineage>
        <taxon>Eukaryota</taxon>
        <taxon>Fungi</taxon>
        <taxon>Dikarya</taxon>
        <taxon>Ascomycota</taxon>
        <taxon>Pezizomycotina</taxon>
        <taxon>Sordariomycetes</taxon>
        <taxon>Hypocreomycetidae</taxon>
        <taxon>Hypocreales</taxon>
        <taxon>Cordycipitaceae</taxon>
        <taxon>Zarea</taxon>
    </lineage>
</organism>
<name>A0ACC1NCR6_9HYPO</name>
<evidence type="ECO:0000313" key="1">
    <source>
        <dbReference type="EMBL" id="KAJ2976765.1"/>
    </source>
</evidence>
<proteinExistence type="predicted"/>